<dbReference type="InterPro" id="IPR000700">
    <property type="entry name" value="PAS-assoc_C"/>
</dbReference>
<dbReference type="SUPFAM" id="SSF55073">
    <property type="entry name" value="Nucleotide cyclase"/>
    <property type="match status" value="1"/>
</dbReference>
<dbReference type="RefSeq" id="WP_347287034.1">
    <property type="nucleotide sequence ID" value="NZ_JAUZQE010000016.1"/>
</dbReference>
<feature type="domain" description="PAS" evidence="2">
    <location>
        <begin position="323"/>
        <end position="393"/>
    </location>
</feature>
<keyword evidence="1" id="KW-0472">Membrane</keyword>
<feature type="domain" description="PAS" evidence="2">
    <location>
        <begin position="447"/>
        <end position="520"/>
    </location>
</feature>
<dbReference type="EMBL" id="JAUZQE010000016">
    <property type="protein sequence ID" value="MDR4126035.1"/>
    <property type="molecule type" value="Genomic_DNA"/>
</dbReference>
<dbReference type="EC" id="2.7.7.65" evidence="5"/>
<dbReference type="CDD" id="cd01949">
    <property type="entry name" value="GGDEF"/>
    <property type="match status" value="1"/>
</dbReference>
<dbReference type="InterPro" id="IPR013656">
    <property type="entry name" value="PAS_4"/>
</dbReference>
<evidence type="ECO:0000256" key="1">
    <source>
        <dbReference type="SAM" id="Phobius"/>
    </source>
</evidence>
<dbReference type="NCBIfam" id="TIGR00229">
    <property type="entry name" value="sensory_box"/>
    <property type="match status" value="2"/>
</dbReference>
<evidence type="ECO:0000313" key="5">
    <source>
        <dbReference type="EMBL" id="MDR4126035.1"/>
    </source>
</evidence>
<dbReference type="Gene3D" id="3.30.450.20">
    <property type="entry name" value="PAS domain"/>
    <property type="match status" value="4"/>
</dbReference>
<keyword evidence="1" id="KW-1133">Transmembrane helix</keyword>
<evidence type="ECO:0000259" key="2">
    <source>
        <dbReference type="PROSITE" id="PS50112"/>
    </source>
</evidence>
<dbReference type="SUPFAM" id="SSF55785">
    <property type="entry name" value="PYP-like sensor domain (PAS domain)"/>
    <property type="match status" value="2"/>
</dbReference>
<comment type="caution">
    <text evidence="5">The sequence shown here is derived from an EMBL/GenBank/DDBJ whole genome shotgun (WGS) entry which is preliminary data.</text>
</comment>
<evidence type="ECO:0000313" key="6">
    <source>
        <dbReference type="Proteomes" id="UP001232156"/>
    </source>
</evidence>
<dbReference type="PROSITE" id="PS50887">
    <property type="entry name" value="GGDEF"/>
    <property type="match status" value="1"/>
</dbReference>
<dbReference type="CDD" id="cd12915">
    <property type="entry name" value="PDC2_DGC_like"/>
    <property type="match status" value="1"/>
</dbReference>
<dbReference type="Pfam" id="PF22588">
    <property type="entry name" value="dCache_1_like"/>
    <property type="match status" value="1"/>
</dbReference>
<dbReference type="InterPro" id="IPR000014">
    <property type="entry name" value="PAS"/>
</dbReference>
<keyword evidence="5" id="KW-0548">Nucleotidyltransferase</keyword>
<dbReference type="CDD" id="cd12914">
    <property type="entry name" value="PDC1_DGC_like"/>
    <property type="match status" value="1"/>
</dbReference>
<dbReference type="Gene3D" id="3.30.70.270">
    <property type="match status" value="1"/>
</dbReference>
<feature type="transmembrane region" description="Helical" evidence="1">
    <location>
        <begin position="285"/>
        <end position="306"/>
    </location>
</feature>
<dbReference type="SMART" id="SM00091">
    <property type="entry name" value="PAS"/>
    <property type="match status" value="2"/>
</dbReference>
<dbReference type="InterPro" id="IPR000160">
    <property type="entry name" value="GGDEF_dom"/>
</dbReference>
<organism evidence="5 6">
    <name type="scientific">Yanghanlia caeni</name>
    <dbReference type="NCBI Taxonomy" id="3064283"/>
    <lineage>
        <taxon>Bacteria</taxon>
        <taxon>Pseudomonadati</taxon>
        <taxon>Pseudomonadota</taxon>
        <taxon>Betaproteobacteria</taxon>
        <taxon>Burkholderiales</taxon>
        <taxon>Alcaligenaceae</taxon>
        <taxon>Yanghanlia</taxon>
    </lineage>
</organism>
<accession>A0ABU1D6H0</accession>
<keyword evidence="1" id="KW-0812">Transmembrane</keyword>
<feature type="domain" description="PAC" evidence="3">
    <location>
        <begin position="525"/>
        <end position="577"/>
    </location>
</feature>
<protein>
    <submittedName>
        <fullName evidence="5">Diguanylate cyclase</fullName>
        <ecNumber evidence="5">2.7.7.65</ecNumber>
    </submittedName>
</protein>
<evidence type="ECO:0000259" key="4">
    <source>
        <dbReference type="PROSITE" id="PS50887"/>
    </source>
</evidence>
<keyword evidence="6" id="KW-1185">Reference proteome</keyword>
<dbReference type="Proteomes" id="UP001232156">
    <property type="component" value="Unassembled WGS sequence"/>
</dbReference>
<dbReference type="PANTHER" id="PTHR44757">
    <property type="entry name" value="DIGUANYLATE CYCLASE DGCP"/>
    <property type="match status" value="1"/>
</dbReference>
<dbReference type="InterPro" id="IPR035965">
    <property type="entry name" value="PAS-like_dom_sf"/>
</dbReference>
<name>A0ABU1D6H0_9BURK</name>
<dbReference type="PANTHER" id="PTHR44757:SF4">
    <property type="entry name" value="DIGUANYLATE CYCLASE DGCE-RELATED"/>
    <property type="match status" value="1"/>
</dbReference>
<dbReference type="SMART" id="SM00267">
    <property type="entry name" value="GGDEF"/>
    <property type="match status" value="1"/>
</dbReference>
<dbReference type="PROSITE" id="PS50113">
    <property type="entry name" value="PAC"/>
    <property type="match status" value="1"/>
</dbReference>
<reference evidence="5 6" key="1">
    <citation type="submission" date="2023-08" db="EMBL/GenBank/DDBJ databases">
        <title>Alcaligenaceae gen. nov., a novel taxon isolated from the sludge of Yixing Pesticide Factory.</title>
        <authorList>
            <person name="Ruan L."/>
        </authorList>
    </citation>
    <scope>NUCLEOTIDE SEQUENCE [LARGE SCALE GENOMIC DNA]</scope>
    <source>
        <strain evidence="5 6">LG-2</strain>
    </source>
</reference>
<dbReference type="InterPro" id="IPR054327">
    <property type="entry name" value="His-kinase-like_sensor"/>
</dbReference>
<evidence type="ECO:0000259" key="3">
    <source>
        <dbReference type="PROSITE" id="PS50113"/>
    </source>
</evidence>
<dbReference type="PROSITE" id="PS50112">
    <property type="entry name" value="PAS"/>
    <property type="match status" value="2"/>
</dbReference>
<dbReference type="Pfam" id="PF00990">
    <property type="entry name" value="GGDEF"/>
    <property type="match status" value="1"/>
</dbReference>
<dbReference type="Pfam" id="PF08448">
    <property type="entry name" value="PAS_4"/>
    <property type="match status" value="2"/>
</dbReference>
<dbReference type="InterPro" id="IPR029787">
    <property type="entry name" value="Nucleotide_cyclase"/>
</dbReference>
<dbReference type="InterPro" id="IPR052155">
    <property type="entry name" value="Biofilm_reg_signaling"/>
</dbReference>
<feature type="domain" description="GGDEF" evidence="4">
    <location>
        <begin position="609"/>
        <end position="742"/>
    </location>
</feature>
<dbReference type="InterPro" id="IPR043128">
    <property type="entry name" value="Rev_trsase/Diguanyl_cyclase"/>
</dbReference>
<proteinExistence type="predicted"/>
<gene>
    <name evidence="5" type="ORF">Q8947_08575</name>
</gene>
<keyword evidence="5" id="KW-0808">Transferase</keyword>
<dbReference type="CDD" id="cd00130">
    <property type="entry name" value="PAS"/>
    <property type="match status" value="2"/>
</dbReference>
<dbReference type="GO" id="GO:0052621">
    <property type="term" value="F:diguanylate cyclase activity"/>
    <property type="evidence" value="ECO:0007669"/>
    <property type="project" value="UniProtKB-EC"/>
</dbReference>
<dbReference type="NCBIfam" id="TIGR00254">
    <property type="entry name" value="GGDEF"/>
    <property type="match status" value="1"/>
</dbReference>
<sequence>MLLLSWAIALGIGALVVSQLFESREATWQRAQAANTNLLFTVSHVLERALDEADRGIRQSVETLERSAFAAMATVPAHQRVLQLLHEIDPSALFAGVPQSGFGIQLVLDERGRILFASRNPPPGDWSFDYRDYFKIHQNGHHQGLYIGEPFLSSYDNEPSLAISRRWNRPDGSFGGVVVQTVKLTRLNELFTSFELGPDSGIYVFLTEGQLITGYPYTPDDMGTSFSGTENFERFRQQGHGSFTSAGAHDGLEKLYVFRTLDPFPIVVTVAQATRSFLDAWKRNAIWLGGATLLLMCACVALAVFAERSLRGQQHTAQKLRKAQHELRTILDGLPVMIGYWDKQLINRMSNRAHHEWLGLDPEKMVGRHINDLLPPDRLALVQPYIEEALAGRPQCYESVFPDAAGNRRYASSVLIPDHDEGEVKGFFVMVSDVSQRKHAEIALFEEKERFRIILESIKDGVITTDPEGRIRYMNPAAMAMMGWTYDEVRGQHIESIMRIEAPDGGPPKACPLQEVLNSRKASRSKVEHVLVSRDGARTPIEQSSAPLLNEQGELSGAVVVFHEVGHVRAIANKMTHLAQHDALTGLPNRRRLDLVGNEALEAARAREGCLAVLYLDLDGFKQVNDLYGHAVGDELLIAITRRMSARLRSGDGLYRQGGDEFIVLVREVANLEEGERLAERLIECCRTPVSVAGRALSVTVSIGIGIYPHDADDLPALILKADRAMYMAKNSGRNRYACVAQLDAGRQGRAASG</sequence>